<gene>
    <name evidence="3" type="ORF">Q9S78_13760</name>
</gene>
<accession>A0ABU3GLZ3</accession>
<dbReference type="Pfam" id="PF13196">
    <property type="entry name" value="DUF4012"/>
    <property type="match status" value="1"/>
</dbReference>
<sequence>MPPETRRGAREAAARAAGDASPSTDASTEAKPKASRRRIVGRVVLGLVIVVLGLSAWLAVKVVIAKNGLESAQAAVASIQNGGQVSEAIPRLSSGAADAAGAAADPVWRMAEFLPFAGDNLRGVRLASETLDVFANGVGRPVFAMQDDGKGKILARALPLIEAAAPKLDKLRGELTGVAASGSLVGPVKAGVEQVAEVADAAGPLFDLLPRLLGSDEKQNYLLVFQNNAEALPLGGSSASQTLITADAGDLAIANQASSASFVEGSFVDIDLPESAKTLYGSRYGSYINLAPSQPDWPGAAAMVKAFWNRDIDDTRIDGVISVDPVALQRILLATGPIEVDGITIDHNNAVKTLLSDVYKWWNPYDDPDLKSDAFFAGVAGSVFSKIASGDFNIKDMAWAMTESINRGSILAWSSDAETQKIIGESGRLSGILPKENTAQTVNGVFFRNVSASKIDYYTKTAVESTLSCADGVTTLTTTAKVSLDITQGAAEDLPTYVQSRAQGAKYFGTQVYMYAPPGMELASTETTGGASAFRQGNVDLGRVVEPFQARLTPGGTFTVTATFTGKGDFGPLELWTTPMIHETKTTVTDTCH</sequence>
<dbReference type="InterPro" id="IPR025101">
    <property type="entry name" value="DUF4012"/>
</dbReference>
<dbReference type="RefSeq" id="WP_018187354.1">
    <property type="nucleotide sequence ID" value="NZ_JAUZVT010000003.1"/>
</dbReference>
<evidence type="ECO:0000313" key="4">
    <source>
        <dbReference type="Proteomes" id="UP001262835"/>
    </source>
</evidence>
<feature type="compositionally biased region" description="Basic and acidic residues" evidence="1">
    <location>
        <begin position="1"/>
        <end position="13"/>
    </location>
</feature>
<evidence type="ECO:0000256" key="2">
    <source>
        <dbReference type="SAM" id="Phobius"/>
    </source>
</evidence>
<keyword evidence="2" id="KW-0472">Membrane</keyword>
<evidence type="ECO:0000256" key="1">
    <source>
        <dbReference type="SAM" id="MobiDB-lite"/>
    </source>
</evidence>
<dbReference type="EMBL" id="JAUZVT010000003">
    <property type="protein sequence ID" value="MDT3331732.1"/>
    <property type="molecule type" value="Genomic_DNA"/>
</dbReference>
<reference evidence="3 4" key="1">
    <citation type="submission" date="2023-08" db="EMBL/GenBank/DDBJ databases">
        <title>Microbacterium aquilitoris sp. nov. and Microbacterium gwkjibeachense sp. nov., isolated from beach.</title>
        <authorList>
            <person name="Lee S.D."/>
            <person name="Yang H."/>
            <person name="Kim I."/>
        </authorList>
    </citation>
    <scope>NUCLEOTIDE SEQUENCE [LARGE SCALE GENOMIC DNA]</scope>
    <source>
        <strain evidence="3 4">KSW-18</strain>
    </source>
</reference>
<keyword evidence="2" id="KW-0812">Transmembrane</keyword>
<protein>
    <submittedName>
        <fullName evidence="3">DUF4012 domain-containing protein</fullName>
    </submittedName>
</protein>
<proteinExistence type="predicted"/>
<keyword evidence="2" id="KW-1133">Transmembrane helix</keyword>
<feature type="transmembrane region" description="Helical" evidence="2">
    <location>
        <begin position="39"/>
        <end position="60"/>
    </location>
</feature>
<name>A0ABU3GLZ3_9MICO</name>
<comment type="caution">
    <text evidence="3">The sequence shown here is derived from an EMBL/GenBank/DDBJ whole genome shotgun (WGS) entry which is preliminary data.</text>
</comment>
<organism evidence="3 4">
    <name type="scientific">Microbacterium aquilitoris</name>
    <dbReference type="NCBI Taxonomy" id="3067307"/>
    <lineage>
        <taxon>Bacteria</taxon>
        <taxon>Bacillati</taxon>
        <taxon>Actinomycetota</taxon>
        <taxon>Actinomycetes</taxon>
        <taxon>Micrococcales</taxon>
        <taxon>Microbacteriaceae</taxon>
        <taxon>Microbacterium</taxon>
    </lineage>
</organism>
<keyword evidence="4" id="KW-1185">Reference proteome</keyword>
<dbReference type="Proteomes" id="UP001262835">
    <property type="component" value="Unassembled WGS sequence"/>
</dbReference>
<feature type="region of interest" description="Disordered" evidence="1">
    <location>
        <begin position="1"/>
        <end position="33"/>
    </location>
</feature>
<evidence type="ECO:0000313" key="3">
    <source>
        <dbReference type="EMBL" id="MDT3331732.1"/>
    </source>
</evidence>